<gene>
    <name evidence="2" type="ORF">PGLA1383_LOCUS24417</name>
</gene>
<reference evidence="2" key="1">
    <citation type="submission" date="2021-02" db="EMBL/GenBank/DDBJ databases">
        <authorList>
            <person name="Dougan E. K."/>
            <person name="Rhodes N."/>
            <person name="Thang M."/>
            <person name="Chan C."/>
        </authorList>
    </citation>
    <scope>NUCLEOTIDE SEQUENCE</scope>
</reference>
<evidence type="ECO:0000313" key="2">
    <source>
        <dbReference type="EMBL" id="CAE8606426.1"/>
    </source>
</evidence>
<dbReference type="Proteomes" id="UP000654075">
    <property type="component" value="Unassembled WGS sequence"/>
</dbReference>
<keyword evidence="1" id="KW-1133">Transmembrane helix</keyword>
<evidence type="ECO:0000313" key="3">
    <source>
        <dbReference type="Proteomes" id="UP000654075"/>
    </source>
</evidence>
<dbReference type="AlphaFoldDB" id="A0A813EWP7"/>
<accession>A0A813EWP7</accession>
<keyword evidence="1" id="KW-0472">Membrane</keyword>
<proteinExistence type="predicted"/>
<sequence>MTDTLLGSMPDFSAWLVICRCVFVGFDALDQVFLDQVLCIHPVVSSFQYAQAVLGGALGSPAVCCSYRCCCCWCSFCWWWCCCCCCCCCCCLLLLLFFPIERHPRQKVQNLSTRI</sequence>
<feature type="transmembrane region" description="Helical" evidence="1">
    <location>
        <begin position="78"/>
        <end position="98"/>
    </location>
</feature>
<keyword evidence="1" id="KW-0812">Transmembrane</keyword>
<protein>
    <submittedName>
        <fullName evidence="2">Uncharacterized protein</fullName>
    </submittedName>
</protein>
<name>A0A813EWP7_POLGL</name>
<dbReference type="EMBL" id="CAJNNV010019205">
    <property type="protein sequence ID" value="CAE8606426.1"/>
    <property type="molecule type" value="Genomic_DNA"/>
</dbReference>
<keyword evidence="3" id="KW-1185">Reference proteome</keyword>
<comment type="caution">
    <text evidence="2">The sequence shown here is derived from an EMBL/GenBank/DDBJ whole genome shotgun (WGS) entry which is preliminary data.</text>
</comment>
<evidence type="ECO:0000256" key="1">
    <source>
        <dbReference type="SAM" id="Phobius"/>
    </source>
</evidence>
<organism evidence="2 3">
    <name type="scientific">Polarella glacialis</name>
    <name type="common">Dinoflagellate</name>
    <dbReference type="NCBI Taxonomy" id="89957"/>
    <lineage>
        <taxon>Eukaryota</taxon>
        <taxon>Sar</taxon>
        <taxon>Alveolata</taxon>
        <taxon>Dinophyceae</taxon>
        <taxon>Suessiales</taxon>
        <taxon>Suessiaceae</taxon>
        <taxon>Polarella</taxon>
    </lineage>
</organism>